<comment type="caution">
    <text evidence="2">The sequence shown here is derived from an EMBL/GenBank/DDBJ whole genome shotgun (WGS) entry which is preliminary data.</text>
</comment>
<evidence type="ECO:0000313" key="3">
    <source>
        <dbReference type="Proteomes" id="UP000011988"/>
    </source>
</evidence>
<evidence type="ECO:0000313" key="2">
    <source>
        <dbReference type="EMBL" id="EMJ98022.1"/>
    </source>
</evidence>
<gene>
    <name evidence="2" type="ORF">LEP1GSC194_2635</name>
</gene>
<keyword evidence="1" id="KW-0812">Transmembrane</keyword>
<proteinExistence type="predicted"/>
<evidence type="ECO:0000256" key="1">
    <source>
        <dbReference type="SAM" id="Phobius"/>
    </source>
</evidence>
<keyword evidence="1" id="KW-1133">Transmembrane helix</keyword>
<sequence length="61" mass="7178">MPQNREGKFAGVPTFLRPFGARLLALDGIRKFLINLIIISILLFIKEFYPFWKYFINQSLT</sequence>
<reference evidence="2 3" key="1">
    <citation type="submission" date="2013-01" db="EMBL/GenBank/DDBJ databases">
        <authorList>
            <person name="Harkins D.M."/>
            <person name="Durkin A.S."/>
            <person name="Brinkac L.M."/>
            <person name="Haft D.H."/>
            <person name="Selengut J.D."/>
            <person name="Sanka R."/>
            <person name="DePew J."/>
            <person name="Purushe J."/>
            <person name="Galloway R.L."/>
            <person name="Vinetz J.M."/>
            <person name="Sutton G.G."/>
            <person name="Nierman W.C."/>
            <person name="Fouts D.E."/>
        </authorList>
    </citation>
    <scope>NUCLEOTIDE SEQUENCE [LARGE SCALE GENOMIC DNA]</scope>
    <source>
        <strain evidence="2 3">79601</strain>
    </source>
</reference>
<organism evidence="2 3">
    <name type="scientific">Leptospira alstonii serovar Sichuan str. 79601</name>
    <dbReference type="NCBI Taxonomy" id="1218565"/>
    <lineage>
        <taxon>Bacteria</taxon>
        <taxon>Pseudomonadati</taxon>
        <taxon>Spirochaetota</taxon>
        <taxon>Spirochaetia</taxon>
        <taxon>Leptospirales</taxon>
        <taxon>Leptospiraceae</taxon>
        <taxon>Leptospira</taxon>
    </lineage>
</organism>
<name>M6D1L2_9LEPT</name>
<dbReference type="EMBL" id="ANIK01000003">
    <property type="protein sequence ID" value="EMJ98022.1"/>
    <property type="molecule type" value="Genomic_DNA"/>
</dbReference>
<feature type="transmembrane region" description="Helical" evidence="1">
    <location>
        <begin position="32"/>
        <end position="52"/>
    </location>
</feature>
<dbReference type="PATRIC" id="fig|1218565.3.peg.331"/>
<keyword evidence="1" id="KW-0472">Membrane</keyword>
<accession>M6D1L2</accession>
<protein>
    <submittedName>
        <fullName evidence="2">Uncharacterized protein</fullName>
    </submittedName>
</protein>
<dbReference type="AlphaFoldDB" id="M6D1L2"/>
<dbReference type="Proteomes" id="UP000011988">
    <property type="component" value="Unassembled WGS sequence"/>
</dbReference>